<feature type="region of interest" description="Disordered" evidence="1">
    <location>
        <begin position="597"/>
        <end position="630"/>
    </location>
</feature>
<dbReference type="Proteomes" id="UP000536275">
    <property type="component" value="Unassembled WGS sequence"/>
</dbReference>
<feature type="compositionally biased region" description="Pro residues" evidence="1">
    <location>
        <begin position="231"/>
        <end position="240"/>
    </location>
</feature>
<evidence type="ECO:0000256" key="1">
    <source>
        <dbReference type="SAM" id="MobiDB-lite"/>
    </source>
</evidence>
<comment type="caution">
    <text evidence="2">The sequence shown here is derived from an EMBL/GenBank/DDBJ whole genome shotgun (WGS) entry which is preliminary data.</text>
</comment>
<feature type="compositionally biased region" description="Low complexity" evidence="1">
    <location>
        <begin position="615"/>
        <end position="625"/>
    </location>
</feature>
<name>A0A8H6F535_CANAX</name>
<feature type="region of interest" description="Disordered" evidence="1">
    <location>
        <begin position="215"/>
        <end position="243"/>
    </location>
</feature>
<protein>
    <submittedName>
        <fullName evidence="2">Uncharacterized protein</fullName>
    </submittedName>
</protein>
<feature type="region of interest" description="Disordered" evidence="1">
    <location>
        <begin position="55"/>
        <end position="76"/>
    </location>
</feature>
<gene>
    <name evidence="2" type="ORF">FOB64_003179</name>
</gene>
<dbReference type="AlphaFoldDB" id="A0A8H6F535"/>
<sequence length="693" mass="77854">MNVNDTSDLSLSSKNKFDLNQFLVYSLNPSSDDNQKFEIGPATAQEKNDTSIIYLSRPNNSGSNRSTYSTQAPEVTNSLDTKSVNTNSYHPSLNFPSKDIDQLSYTTTSSLSQARSNSVSTAITTLTTASSCKSHISPSIAETVNVDVNQFPHNHQLEQIATFQEQTTVCWSSDKIHFLDPLLIQDIDNITTNSLTHQEKINAIGADYSHRFIAFASSPPPPQQQLQSQSQPPPPPPPVPQLQDQDEIQLNTDTKQSSDTLTQEDFDFNKSELLNNQTMEIAIEYQTSAHHLIEYASSSSNVLLGYSEIDVDVDVDVAVPENERSSLQPAFDYKKGCPLSRDSDSTCDELESLESSSNFIYVEECNSLNPPEVSSSPTKKYILQSNIPSSPIVAGRRTNILENQFLETKDNYGNSQDPTIGTEIKLINDYNPIEASKEPLFSPMVPFLSEVSNPKTTALLKKPPKKYVKSSNLMIMPVKFTFVNKKSDYINHIANLKPLVSSTNLELFSSLDSRIANEIYEIGPKILPQPFSQEFLNLANHKFLPLSILTKKLEFQLSKGQVTNYNIKQSHPAKCPNRPNSQGGLGLFRVVPSKKRPTTKLNYSPTNKNNKHPDNNTNNDNNNNKPELDVKNDRYYSRLNIYELSKILDLHRYSIGLTKLIELNVLEMFGNYCDFQLGYQTWIRDTDKKKDEL</sequence>
<dbReference type="EMBL" id="JABWAD010000037">
    <property type="protein sequence ID" value="KAF6069537.1"/>
    <property type="molecule type" value="Genomic_DNA"/>
</dbReference>
<organism evidence="2 3">
    <name type="scientific">Candida albicans</name>
    <name type="common">Yeast</name>
    <dbReference type="NCBI Taxonomy" id="5476"/>
    <lineage>
        <taxon>Eukaryota</taxon>
        <taxon>Fungi</taxon>
        <taxon>Dikarya</taxon>
        <taxon>Ascomycota</taxon>
        <taxon>Saccharomycotina</taxon>
        <taxon>Pichiomycetes</taxon>
        <taxon>Debaryomycetaceae</taxon>
        <taxon>Candida/Lodderomyces clade</taxon>
        <taxon>Candida</taxon>
    </lineage>
</organism>
<proteinExistence type="predicted"/>
<evidence type="ECO:0000313" key="3">
    <source>
        <dbReference type="Proteomes" id="UP000536275"/>
    </source>
</evidence>
<evidence type="ECO:0000313" key="2">
    <source>
        <dbReference type="EMBL" id="KAF6069537.1"/>
    </source>
</evidence>
<accession>A0A8H6F535</accession>
<reference evidence="2 3" key="1">
    <citation type="submission" date="2020-03" db="EMBL/GenBank/DDBJ databases">
        <title>FDA dAtabase for Regulatory Grade micrObial Sequences (FDA-ARGOS): Supporting development and validation of Infectious Disease Dx tests.</title>
        <authorList>
            <person name="Campos J."/>
            <person name="Goldberg B."/>
            <person name="Tallon L."/>
            <person name="Sadzewicz L."/>
            <person name="Vavikolanu K."/>
            <person name="Mehta A."/>
            <person name="Aluvathingal J."/>
            <person name="Nadendla S."/>
            <person name="Nandy P."/>
            <person name="Geyer C."/>
            <person name="Yan Y."/>
            <person name="Sichtig H."/>
        </authorList>
    </citation>
    <scope>NUCLEOTIDE SEQUENCE [LARGE SCALE GENOMIC DNA]</scope>
    <source>
        <strain evidence="2 3">FDAARGOS_656</strain>
    </source>
</reference>